<evidence type="ECO:0000256" key="3">
    <source>
        <dbReference type="SAM" id="MobiDB-lite"/>
    </source>
</evidence>
<accession>X1LNL4</accession>
<dbReference type="EMBL" id="BARV01007133">
    <property type="protein sequence ID" value="GAI03955.1"/>
    <property type="molecule type" value="Genomic_DNA"/>
</dbReference>
<proteinExistence type="predicted"/>
<evidence type="ECO:0000256" key="1">
    <source>
        <dbReference type="ARBA" id="ARBA00022741"/>
    </source>
</evidence>
<dbReference type="GO" id="GO:0005524">
    <property type="term" value="F:ATP binding"/>
    <property type="evidence" value="ECO:0007669"/>
    <property type="project" value="UniProtKB-KW"/>
</dbReference>
<evidence type="ECO:0000256" key="2">
    <source>
        <dbReference type="ARBA" id="ARBA00022840"/>
    </source>
</evidence>
<feature type="non-terminal residue" evidence="4">
    <location>
        <position position="1"/>
    </location>
</feature>
<evidence type="ECO:0000313" key="4">
    <source>
        <dbReference type="EMBL" id="GAI03955.1"/>
    </source>
</evidence>
<dbReference type="Pfam" id="PF00012">
    <property type="entry name" value="HSP70"/>
    <property type="match status" value="1"/>
</dbReference>
<reference evidence="4" key="1">
    <citation type="journal article" date="2014" name="Front. Microbiol.">
        <title>High frequency of phylogenetically diverse reductive dehalogenase-homologous genes in deep subseafloor sedimentary metagenomes.</title>
        <authorList>
            <person name="Kawai M."/>
            <person name="Futagami T."/>
            <person name="Toyoda A."/>
            <person name="Takaki Y."/>
            <person name="Nishi S."/>
            <person name="Hori S."/>
            <person name="Arai W."/>
            <person name="Tsubouchi T."/>
            <person name="Morono Y."/>
            <person name="Uchiyama I."/>
            <person name="Ito T."/>
            <person name="Fujiyama A."/>
            <person name="Inagaki F."/>
            <person name="Takami H."/>
        </authorList>
    </citation>
    <scope>NUCLEOTIDE SEQUENCE</scope>
    <source>
        <strain evidence="4">Expedition CK06-06</strain>
    </source>
</reference>
<dbReference type="InterPro" id="IPR029048">
    <property type="entry name" value="HSP70_C_sf"/>
</dbReference>
<gene>
    <name evidence="4" type="ORF">S06H3_14571</name>
</gene>
<dbReference type="AlphaFoldDB" id="X1LNL4"/>
<keyword evidence="1" id="KW-0547">Nucleotide-binding</keyword>
<keyword evidence="2" id="KW-0067">ATP-binding</keyword>
<dbReference type="Gene3D" id="1.20.1270.10">
    <property type="match status" value="1"/>
</dbReference>
<feature type="compositionally biased region" description="Basic and acidic residues" evidence="3">
    <location>
        <begin position="65"/>
        <end position="86"/>
    </location>
</feature>
<protein>
    <recommendedName>
        <fullName evidence="5">Molecular chaperone DnaK</fullName>
    </recommendedName>
</protein>
<dbReference type="InterPro" id="IPR013126">
    <property type="entry name" value="Hsp_70_fam"/>
</dbReference>
<organism evidence="4">
    <name type="scientific">marine sediment metagenome</name>
    <dbReference type="NCBI Taxonomy" id="412755"/>
    <lineage>
        <taxon>unclassified sequences</taxon>
        <taxon>metagenomes</taxon>
        <taxon>ecological metagenomes</taxon>
    </lineage>
</organism>
<evidence type="ECO:0008006" key="5">
    <source>
        <dbReference type="Google" id="ProtNLM"/>
    </source>
</evidence>
<dbReference type="GO" id="GO:0140662">
    <property type="term" value="F:ATP-dependent protein folding chaperone"/>
    <property type="evidence" value="ECO:0007669"/>
    <property type="project" value="InterPro"/>
</dbReference>
<name>X1LNL4_9ZZZZ</name>
<comment type="caution">
    <text evidence="4">The sequence shown here is derived from an EMBL/GenBank/DDBJ whole genome shotgun (WGS) entry which is preliminary data.</text>
</comment>
<feature type="region of interest" description="Disordered" evidence="3">
    <location>
        <begin position="64"/>
        <end position="86"/>
    </location>
</feature>
<sequence length="86" mass="9863">DNLIYTTEKTLREVRDKISPDSKKEIEEKIEALKKVKDSDNIEEIKNKTSELSLAIQKIGAELYQKAKPEKPKEGPSAEEGEYKEK</sequence>
<dbReference type="SUPFAM" id="SSF100934">
    <property type="entry name" value="Heat shock protein 70kD (HSP70), C-terminal subdomain"/>
    <property type="match status" value="1"/>
</dbReference>